<feature type="region of interest" description="Disordered" evidence="1">
    <location>
        <begin position="1"/>
        <end position="24"/>
    </location>
</feature>
<dbReference type="PANTHER" id="PTHR34193">
    <property type="entry name" value="OS11G0199801 PROTEIN"/>
    <property type="match status" value="1"/>
</dbReference>
<feature type="region of interest" description="Disordered" evidence="1">
    <location>
        <begin position="222"/>
        <end position="252"/>
    </location>
</feature>
<dbReference type="EMBL" id="CAXHTB010000014">
    <property type="protein sequence ID" value="CAL0319721.1"/>
    <property type="molecule type" value="Genomic_DNA"/>
</dbReference>
<gene>
    <name evidence="2" type="ORF">LLUT_LOCUS20781</name>
</gene>
<evidence type="ECO:0000313" key="3">
    <source>
        <dbReference type="Proteomes" id="UP001497480"/>
    </source>
</evidence>
<protein>
    <submittedName>
        <fullName evidence="2">Uncharacterized protein</fullName>
    </submittedName>
</protein>
<evidence type="ECO:0000256" key="1">
    <source>
        <dbReference type="SAM" id="MobiDB-lite"/>
    </source>
</evidence>
<feature type="compositionally biased region" description="Low complexity" evidence="1">
    <location>
        <begin position="135"/>
        <end position="146"/>
    </location>
</feature>
<dbReference type="PANTHER" id="PTHR34193:SF10">
    <property type="entry name" value="DUF1645 FAMILY PROTEIN"/>
    <property type="match status" value="1"/>
</dbReference>
<feature type="compositionally biased region" description="Polar residues" evidence="1">
    <location>
        <begin position="9"/>
        <end position="20"/>
    </location>
</feature>
<feature type="compositionally biased region" description="Basic residues" evidence="1">
    <location>
        <begin position="147"/>
        <end position="159"/>
    </location>
</feature>
<feature type="region of interest" description="Disordered" evidence="1">
    <location>
        <begin position="128"/>
        <end position="168"/>
    </location>
</feature>
<keyword evidence="3" id="KW-1185">Reference proteome</keyword>
<organism evidence="2 3">
    <name type="scientific">Lupinus luteus</name>
    <name type="common">European yellow lupine</name>
    <dbReference type="NCBI Taxonomy" id="3873"/>
    <lineage>
        <taxon>Eukaryota</taxon>
        <taxon>Viridiplantae</taxon>
        <taxon>Streptophyta</taxon>
        <taxon>Embryophyta</taxon>
        <taxon>Tracheophyta</taxon>
        <taxon>Spermatophyta</taxon>
        <taxon>Magnoliopsida</taxon>
        <taxon>eudicotyledons</taxon>
        <taxon>Gunneridae</taxon>
        <taxon>Pentapetalae</taxon>
        <taxon>rosids</taxon>
        <taxon>fabids</taxon>
        <taxon>Fabales</taxon>
        <taxon>Fabaceae</taxon>
        <taxon>Papilionoideae</taxon>
        <taxon>50 kb inversion clade</taxon>
        <taxon>genistoids sensu lato</taxon>
        <taxon>core genistoids</taxon>
        <taxon>Genisteae</taxon>
        <taxon>Lupinus</taxon>
    </lineage>
</organism>
<sequence length="252" mass="29168">MPNNHREQLSTNLHIYSPISTPHIPNESEGDMEFSFWGSSNTTSCENYCDLLGPNEALRLKKEADFAETYCFKFSDPLRSKAIEEGRKELMEIVQNMHDESTYELSFQDMVINDKHVLQQPYQNETSFDKEHMHSSSNDNNNSNKVQLKKQNKKSKNKSSNRPSQIVRVESMDSENFLLKMFFPTSLKKIKVEKSYSKVSPKPSSMQESVKQVGKEWKIKRYFQKGDNEDGMCGNNSSSNKSRRKTSHQVNN</sequence>
<comment type="caution">
    <text evidence="2">The sequence shown here is derived from an EMBL/GenBank/DDBJ whole genome shotgun (WGS) entry which is preliminary data.</text>
</comment>
<name>A0AAV1XDT2_LUPLU</name>
<evidence type="ECO:0000313" key="2">
    <source>
        <dbReference type="EMBL" id="CAL0319721.1"/>
    </source>
</evidence>
<feature type="compositionally biased region" description="Basic residues" evidence="1">
    <location>
        <begin position="241"/>
        <end position="252"/>
    </location>
</feature>
<reference evidence="2 3" key="1">
    <citation type="submission" date="2024-03" db="EMBL/GenBank/DDBJ databases">
        <authorList>
            <person name="Martinez-Hernandez J."/>
        </authorList>
    </citation>
    <scope>NUCLEOTIDE SEQUENCE [LARGE SCALE GENOMIC DNA]</scope>
</reference>
<proteinExistence type="predicted"/>
<dbReference type="Proteomes" id="UP001497480">
    <property type="component" value="Unassembled WGS sequence"/>
</dbReference>
<dbReference type="AlphaFoldDB" id="A0AAV1XDT2"/>
<accession>A0AAV1XDT2</accession>